<dbReference type="InterPro" id="IPR013328">
    <property type="entry name" value="6PGD_dom2"/>
</dbReference>
<feature type="domain" description="Ketopantoate reductase C-terminal" evidence="13">
    <location>
        <begin position="177"/>
        <end position="298"/>
    </location>
</feature>
<evidence type="ECO:0000256" key="2">
    <source>
        <dbReference type="ARBA" id="ARBA00004994"/>
    </source>
</evidence>
<gene>
    <name evidence="14" type="ORF">FS320_36505</name>
</gene>
<evidence type="ECO:0000256" key="5">
    <source>
        <dbReference type="ARBA" id="ARBA00019465"/>
    </source>
</evidence>
<protein>
    <recommendedName>
        <fullName evidence="5 11">2-dehydropantoate 2-reductase</fullName>
        <ecNumber evidence="4 11">1.1.1.169</ecNumber>
    </recommendedName>
    <alternativeName>
        <fullName evidence="9 11">Ketopantoate reductase</fullName>
    </alternativeName>
</protein>
<dbReference type="AlphaFoldDB" id="A0A5N7MV86"/>
<dbReference type="InterPro" id="IPR013332">
    <property type="entry name" value="KPR_N"/>
</dbReference>
<dbReference type="InterPro" id="IPR008927">
    <property type="entry name" value="6-PGluconate_DH-like_C_sf"/>
</dbReference>
<dbReference type="UniPathway" id="UPA00028">
    <property type="reaction ID" value="UER00004"/>
</dbReference>
<evidence type="ECO:0000256" key="10">
    <source>
        <dbReference type="ARBA" id="ARBA00048793"/>
    </source>
</evidence>
<comment type="pathway">
    <text evidence="2 11">Cofactor biosynthesis; (R)-pantothenate biosynthesis; (R)-pantoate from 3-methyl-2-oxobutanoate: step 2/2.</text>
</comment>
<dbReference type="PANTHER" id="PTHR21708:SF26">
    <property type="entry name" value="2-DEHYDROPANTOATE 2-REDUCTASE"/>
    <property type="match status" value="1"/>
</dbReference>
<dbReference type="GO" id="GO:0008677">
    <property type="term" value="F:2-dehydropantoate 2-reductase activity"/>
    <property type="evidence" value="ECO:0007669"/>
    <property type="project" value="UniProtKB-EC"/>
</dbReference>
<evidence type="ECO:0000259" key="13">
    <source>
        <dbReference type="Pfam" id="PF08546"/>
    </source>
</evidence>
<dbReference type="GO" id="GO:0015940">
    <property type="term" value="P:pantothenate biosynthetic process"/>
    <property type="evidence" value="ECO:0007669"/>
    <property type="project" value="UniProtKB-UniPathway"/>
</dbReference>
<dbReference type="InterPro" id="IPR013752">
    <property type="entry name" value="KPA_reductase"/>
</dbReference>
<dbReference type="Pfam" id="PF02558">
    <property type="entry name" value="ApbA"/>
    <property type="match status" value="1"/>
</dbReference>
<evidence type="ECO:0000256" key="8">
    <source>
        <dbReference type="ARBA" id="ARBA00023002"/>
    </source>
</evidence>
<organism evidence="14 15">
    <name type="scientific">Microvirga tunisiensis</name>
    <dbReference type="NCBI Taxonomy" id="2108360"/>
    <lineage>
        <taxon>Bacteria</taxon>
        <taxon>Pseudomonadati</taxon>
        <taxon>Pseudomonadota</taxon>
        <taxon>Alphaproteobacteria</taxon>
        <taxon>Hyphomicrobiales</taxon>
        <taxon>Methylobacteriaceae</taxon>
        <taxon>Microvirga</taxon>
    </lineage>
</organism>
<dbReference type="Pfam" id="PF08546">
    <property type="entry name" value="ApbA_C"/>
    <property type="match status" value="1"/>
</dbReference>
<dbReference type="PANTHER" id="PTHR21708">
    <property type="entry name" value="PROBABLE 2-DEHYDROPANTOATE 2-REDUCTASE"/>
    <property type="match status" value="1"/>
</dbReference>
<evidence type="ECO:0000313" key="15">
    <source>
        <dbReference type="Proteomes" id="UP000403266"/>
    </source>
</evidence>
<dbReference type="Gene3D" id="1.10.1040.10">
    <property type="entry name" value="N-(1-d-carboxylethyl)-l-norvaline Dehydrogenase, domain 2"/>
    <property type="match status" value="1"/>
</dbReference>
<keyword evidence="8 11" id="KW-0560">Oxidoreductase</keyword>
<dbReference type="NCBIfam" id="TIGR00745">
    <property type="entry name" value="apbA_panE"/>
    <property type="match status" value="1"/>
</dbReference>
<comment type="caution">
    <text evidence="14">The sequence shown here is derived from an EMBL/GenBank/DDBJ whole genome shotgun (WGS) entry which is preliminary data.</text>
</comment>
<dbReference type="EMBL" id="VOSK01000358">
    <property type="protein sequence ID" value="MPR30379.1"/>
    <property type="molecule type" value="Genomic_DNA"/>
</dbReference>
<proteinExistence type="inferred from homology"/>
<dbReference type="InterPro" id="IPR051402">
    <property type="entry name" value="KPR-Related"/>
</dbReference>
<feature type="domain" description="Ketopantoate reductase N-terminal" evidence="12">
    <location>
        <begin position="3"/>
        <end position="152"/>
    </location>
</feature>
<dbReference type="SUPFAM" id="SSF51735">
    <property type="entry name" value="NAD(P)-binding Rossmann-fold domains"/>
    <property type="match status" value="1"/>
</dbReference>
<dbReference type="InterPro" id="IPR036291">
    <property type="entry name" value="NAD(P)-bd_dom_sf"/>
</dbReference>
<accession>A0A5N7MV86</accession>
<dbReference type="EC" id="1.1.1.169" evidence="4 11"/>
<comment type="catalytic activity">
    <reaction evidence="10 11">
        <text>(R)-pantoate + NADP(+) = 2-dehydropantoate + NADPH + H(+)</text>
        <dbReference type="Rhea" id="RHEA:16233"/>
        <dbReference type="ChEBI" id="CHEBI:11561"/>
        <dbReference type="ChEBI" id="CHEBI:15378"/>
        <dbReference type="ChEBI" id="CHEBI:15980"/>
        <dbReference type="ChEBI" id="CHEBI:57783"/>
        <dbReference type="ChEBI" id="CHEBI:58349"/>
        <dbReference type="EC" id="1.1.1.169"/>
    </reaction>
</comment>
<keyword evidence="15" id="KW-1185">Reference proteome</keyword>
<dbReference type="GO" id="GO:0005737">
    <property type="term" value="C:cytoplasm"/>
    <property type="evidence" value="ECO:0007669"/>
    <property type="project" value="TreeGrafter"/>
</dbReference>
<dbReference type="InterPro" id="IPR003710">
    <property type="entry name" value="ApbA"/>
</dbReference>
<comment type="similarity">
    <text evidence="3 11">Belongs to the ketopantoate reductase family.</text>
</comment>
<evidence type="ECO:0000256" key="7">
    <source>
        <dbReference type="ARBA" id="ARBA00022857"/>
    </source>
</evidence>
<keyword evidence="7 11" id="KW-0521">NADP</keyword>
<dbReference type="Gene3D" id="3.40.50.720">
    <property type="entry name" value="NAD(P)-binding Rossmann-like Domain"/>
    <property type="match status" value="1"/>
</dbReference>
<evidence type="ECO:0000256" key="9">
    <source>
        <dbReference type="ARBA" id="ARBA00032024"/>
    </source>
</evidence>
<dbReference type="FunFam" id="3.40.50.720:FF:000307">
    <property type="entry name" value="2-dehydropantoate 2-reductase"/>
    <property type="match status" value="1"/>
</dbReference>
<keyword evidence="6 11" id="KW-0566">Pantothenate biosynthesis</keyword>
<sequence>MRIAVMGTGGIGGYLGGRLAAAGEDVAFLARGAHLEALRRDGLRLESPFGDLHLPRVPAADNPAEIGPVDLVLFTVKLYDSETAAASLAPLIGPHTRVLTLQNGIDSLDILARFVPAEQLVGGAIYVTASIARPGVISVPGGSRRVVVGQASNPVVQALRDACGRGTGIEMETVANVAPVLWEKFVILCAFAGATALMRAGIGAILADPEARLFIGQLRDEGLAVAAASGEPIPEEHHRRFMALWRSLPPEARSSMATDLSRGRPLELEWLSGRMHALGLQLGVPTPAHTAVYRALHLHAQPTS</sequence>
<evidence type="ECO:0000259" key="12">
    <source>
        <dbReference type="Pfam" id="PF02558"/>
    </source>
</evidence>
<evidence type="ECO:0000256" key="6">
    <source>
        <dbReference type="ARBA" id="ARBA00022655"/>
    </source>
</evidence>
<comment type="function">
    <text evidence="1 11">Catalyzes the NADPH-dependent reduction of ketopantoate into pantoic acid.</text>
</comment>
<evidence type="ECO:0000256" key="3">
    <source>
        <dbReference type="ARBA" id="ARBA00007870"/>
    </source>
</evidence>
<dbReference type="OrthoDB" id="9796561at2"/>
<reference evidence="14 15" key="1">
    <citation type="journal article" date="2019" name="Syst. Appl. Microbiol.">
        <title>Microvirga tunisiensis sp. nov., a root nodule symbiotic bacterium isolated from Lupinus micranthus and L. luteus grown in Northern Tunisia.</title>
        <authorList>
            <person name="Msaddak A."/>
            <person name="Rejili M."/>
            <person name="Duran D."/>
            <person name="Mars M."/>
            <person name="Palacios J.M."/>
            <person name="Ruiz-Argueso T."/>
            <person name="Rey L."/>
            <person name="Imperial J."/>
        </authorList>
    </citation>
    <scope>NUCLEOTIDE SEQUENCE [LARGE SCALE GENOMIC DNA]</scope>
    <source>
        <strain evidence="14 15">Lmie10</strain>
    </source>
</reference>
<evidence type="ECO:0000313" key="14">
    <source>
        <dbReference type="EMBL" id="MPR30379.1"/>
    </source>
</evidence>
<dbReference type="SUPFAM" id="SSF48179">
    <property type="entry name" value="6-phosphogluconate dehydrogenase C-terminal domain-like"/>
    <property type="match status" value="1"/>
</dbReference>
<dbReference type="FunFam" id="1.10.1040.10:FF:000017">
    <property type="entry name" value="2-dehydropantoate 2-reductase"/>
    <property type="match status" value="1"/>
</dbReference>
<evidence type="ECO:0000256" key="1">
    <source>
        <dbReference type="ARBA" id="ARBA00002919"/>
    </source>
</evidence>
<dbReference type="Proteomes" id="UP000403266">
    <property type="component" value="Unassembled WGS sequence"/>
</dbReference>
<evidence type="ECO:0000256" key="11">
    <source>
        <dbReference type="RuleBase" id="RU362068"/>
    </source>
</evidence>
<name>A0A5N7MV86_9HYPH</name>
<dbReference type="RefSeq" id="WP_152717224.1">
    <property type="nucleotide sequence ID" value="NZ_VOSJ01000390.1"/>
</dbReference>
<evidence type="ECO:0000256" key="4">
    <source>
        <dbReference type="ARBA" id="ARBA00013014"/>
    </source>
</evidence>